<dbReference type="PATRIC" id="fig|1365251.3.peg.3199"/>
<name>A0A167DWE7_9GAMM</name>
<keyword evidence="1" id="KW-0732">Signal</keyword>
<dbReference type="RefSeq" id="WP_196760674.1">
    <property type="nucleotide sequence ID" value="NZ_AUXZ01000081.1"/>
</dbReference>
<evidence type="ECO:0000313" key="2">
    <source>
        <dbReference type="EMBL" id="KZN49460.1"/>
    </source>
</evidence>
<reference evidence="2 3" key="1">
    <citation type="submission" date="2013-07" db="EMBL/GenBank/DDBJ databases">
        <title>Comparative Genomic and Metabolomic Analysis of Twelve Strains of Pseudoalteromonas luteoviolacea.</title>
        <authorList>
            <person name="Vynne N.G."/>
            <person name="Mansson M."/>
            <person name="Gram L."/>
        </authorList>
    </citation>
    <scope>NUCLEOTIDE SEQUENCE [LARGE SCALE GENOMIC DNA]</scope>
    <source>
        <strain evidence="2 3">H33</strain>
    </source>
</reference>
<proteinExistence type="predicted"/>
<feature type="chain" id="PRO_5007885406" evidence="1">
    <location>
        <begin position="25"/>
        <end position="289"/>
    </location>
</feature>
<feature type="signal peptide" evidence="1">
    <location>
        <begin position="1"/>
        <end position="24"/>
    </location>
</feature>
<comment type="caution">
    <text evidence="2">The sequence shown here is derived from an EMBL/GenBank/DDBJ whole genome shotgun (WGS) entry which is preliminary data.</text>
</comment>
<dbReference type="Proteomes" id="UP000076503">
    <property type="component" value="Unassembled WGS sequence"/>
</dbReference>
<accession>A0A167DWE7</accession>
<dbReference type="AlphaFoldDB" id="A0A167DWE7"/>
<evidence type="ECO:0000256" key="1">
    <source>
        <dbReference type="SAM" id="SignalP"/>
    </source>
</evidence>
<protein>
    <submittedName>
        <fullName evidence="2">Uncharacterized protein</fullName>
    </submittedName>
</protein>
<sequence length="289" mass="32022">MSKPLQPQSAIALTLLLMTSTAAAAQNSPSSTTKLLSVTGPYLGQTPPGLTPKPFAPGLVSTEQTLESEVLFLPDMSALSFTRYEKGAYPDLYVIKHHNNQWHQHLVSAEAAKTYNAQFSPSVETLKQHVVFKDIPVVGYTTSSAGTQFFYELDLKDGSGHMSYSRLIDGQYETPIKMSDAVNQGKYIAHPFVAPDESYLMWDAEKEGESTPDIYISFKQKDGSWGKAINMGDKINTPLYEQRPKVTPDGKYLFFWKGDVKTNADGSRYVVGGPHWVDAKIIDTLRSKQ</sequence>
<evidence type="ECO:0000313" key="3">
    <source>
        <dbReference type="Proteomes" id="UP000076503"/>
    </source>
</evidence>
<gene>
    <name evidence="2" type="ORF">N476_19440</name>
</gene>
<organism evidence="2 3">
    <name type="scientific">Pseudoalteromonas luteoviolacea H33</name>
    <dbReference type="NCBI Taxonomy" id="1365251"/>
    <lineage>
        <taxon>Bacteria</taxon>
        <taxon>Pseudomonadati</taxon>
        <taxon>Pseudomonadota</taxon>
        <taxon>Gammaproteobacteria</taxon>
        <taxon>Alteromonadales</taxon>
        <taxon>Pseudoalteromonadaceae</taxon>
        <taxon>Pseudoalteromonas</taxon>
    </lineage>
</organism>
<dbReference type="EMBL" id="AUXZ01000081">
    <property type="protein sequence ID" value="KZN49460.1"/>
    <property type="molecule type" value="Genomic_DNA"/>
</dbReference>
<dbReference type="SUPFAM" id="SSF82171">
    <property type="entry name" value="DPP6 N-terminal domain-like"/>
    <property type="match status" value="1"/>
</dbReference>